<protein>
    <recommendedName>
        <fullName evidence="4">DUF4168 domain-containing protein</fullName>
    </recommendedName>
</protein>
<gene>
    <name evidence="2" type="ORF">SAMN04487850_0189</name>
</gene>
<organism evidence="2 3">
    <name type="scientific">Prevotella aff. ruminicola Tc2-24</name>
    <dbReference type="NCBI Taxonomy" id="81582"/>
    <lineage>
        <taxon>Bacteria</taxon>
        <taxon>Pseudomonadati</taxon>
        <taxon>Bacteroidota</taxon>
        <taxon>Bacteroidia</taxon>
        <taxon>Bacteroidales</taxon>
        <taxon>Prevotellaceae</taxon>
        <taxon>Prevotella</taxon>
    </lineage>
</organism>
<keyword evidence="1" id="KW-0732">Signal</keyword>
<sequence>MKKKILALVAMVMMAMSASAQQQFSHESPEVFDRMASYLELTTDQIKPVMTAIEQLRVSLASLFQAQDPTGAWEKIEAKHKETMKQLLTEKQYEKYEKMFDLTAKNTMVRVQEMQIMPQ</sequence>
<evidence type="ECO:0000313" key="3">
    <source>
        <dbReference type="Proteomes" id="UP000199373"/>
    </source>
</evidence>
<dbReference type="RefSeq" id="WP_091899306.1">
    <property type="nucleotide sequence ID" value="NZ_FOIQ01000001.1"/>
</dbReference>
<proteinExistence type="predicted"/>
<dbReference type="EMBL" id="FOIQ01000001">
    <property type="protein sequence ID" value="SEV81979.1"/>
    <property type="molecule type" value="Genomic_DNA"/>
</dbReference>
<feature type="chain" id="PRO_5011646426" description="DUF4168 domain-containing protein" evidence="1">
    <location>
        <begin position="21"/>
        <end position="119"/>
    </location>
</feature>
<accession>A0A1I0M120</accession>
<evidence type="ECO:0008006" key="4">
    <source>
        <dbReference type="Google" id="ProtNLM"/>
    </source>
</evidence>
<reference evidence="2 3" key="1">
    <citation type="submission" date="2016-10" db="EMBL/GenBank/DDBJ databases">
        <authorList>
            <person name="de Groot N.N."/>
        </authorList>
    </citation>
    <scope>NUCLEOTIDE SEQUENCE [LARGE SCALE GENOMIC DNA]</scope>
    <source>
        <strain evidence="2 3">TC2-24</strain>
    </source>
</reference>
<name>A0A1I0M120_9BACT</name>
<evidence type="ECO:0000256" key="1">
    <source>
        <dbReference type="SAM" id="SignalP"/>
    </source>
</evidence>
<feature type="signal peptide" evidence="1">
    <location>
        <begin position="1"/>
        <end position="20"/>
    </location>
</feature>
<dbReference type="AlphaFoldDB" id="A0A1I0M120"/>
<evidence type="ECO:0000313" key="2">
    <source>
        <dbReference type="EMBL" id="SEV81979.1"/>
    </source>
</evidence>
<dbReference type="Proteomes" id="UP000199373">
    <property type="component" value="Unassembled WGS sequence"/>
</dbReference>
<keyword evidence="3" id="KW-1185">Reference proteome</keyword>